<keyword evidence="5" id="KW-0131">Cell cycle</keyword>
<feature type="domain" description="POTRA" evidence="7">
    <location>
        <begin position="47"/>
        <end position="112"/>
    </location>
</feature>
<dbReference type="InterPro" id="IPR005548">
    <property type="entry name" value="Cell_div_FtsQ/DivIB_C"/>
</dbReference>
<evidence type="ECO:0000313" key="8">
    <source>
        <dbReference type="EMBL" id="OWZ84134.1"/>
    </source>
</evidence>
<evidence type="ECO:0000256" key="3">
    <source>
        <dbReference type="ARBA" id="ARBA00022692"/>
    </source>
</evidence>
<evidence type="ECO:0000256" key="1">
    <source>
        <dbReference type="ARBA" id="ARBA00022475"/>
    </source>
</evidence>
<name>A0A226C0L4_9FIRM</name>
<accession>A0A226C0L4</accession>
<proteinExistence type="predicted"/>
<gene>
    <name evidence="8" type="ORF">CDO51_04500</name>
</gene>
<keyword evidence="2" id="KW-0132">Cell division</keyword>
<dbReference type="AlphaFoldDB" id="A0A226C0L4"/>
<dbReference type="GO" id="GO:0051301">
    <property type="term" value="P:cell division"/>
    <property type="evidence" value="ECO:0007669"/>
    <property type="project" value="UniProtKB-KW"/>
</dbReference>
<dbReference type="GO" id="GO:0005886">
    <property type="term" value="C:plasma membrane"/>
    <property type="evidence" value="ECO:0007669"/>
    <property type="project" value="TreeGrafter"/>
</dbReference>
<keyword evidence="3" id="KW-0812">Transmembrane</keyword>
<keyword evidence="1" id="KW-1003">Cell membrane</keyword>
<evidence type="ECO:0000259" key="6">
    <source>
        <dbReference type="Pfam" id="PF03799"/>
    </source>
</evidence>
<comment type="caution">
    <text evidence="8">The sequence shown here is derived from an EMBL/GenBank/DDBJ whole genome shotgun (WGS) entry which is preliminary data.</text>
</comment>
<dbReference type="EMBL" id="NIQC01000007">
    <property type="protein sequence ID" value="OWZ84134.1"/>
    <property type="molecule type" value="Genomic_DNA"/>
</dbReference>
<evidence type="ECO:0000256" key="5">
    <source>
        <dbReference type="ARBA" id="ARBA00023306"/>
    </source>
</evidence>
<evidence type="ECO:0000256" key="2">
    <source>
        <dbReference type="ARBA" id="ARBA00022618"/>
    </source>
</evidence>
<dbReference type="Gene3D" id="3.10.20.310">
    <property type="entry name" value="membrane protein fhac"/>
    <property type="match status" value="1"/>
</dbReference>
<reference evidence="8 9" key="1">
    <citation type="submission" date="2017-06" db="EMBL/GenBank/DDBJ databases">
        <title>Draft Genome Sequence of Natranaerobius trueperi halophilic, alkalithermophilic bacteria from soda lakes.</title>
        <authorList>
            <person name="Zhao B."/>
        </authorList>
    </citation>
    <scope>NUCLEOTIDE SEQUENCE [LARGE SCALE GENOMIC DNA]</scope>
    <source>
        <strain evidence="8 9">DSM 18760</strain>
    </source>
</reference>
<keyword evidence="9" id="KW-1185">Reference proteome</keyword>
<dbReference type="PANTHER" id="PTHR37820:SF1">
    <property type="entry name" value="CELL DIVISION PROTEIN FTSQ"/>
    <property type="match status" value="1"/>
</dbReference>
<dbReference type="Gene3D" id="3.40.50.10960">
    <property type="match status" value="1"/>
</dbReference>
<dbReference type="RefSeq" id="WP_089023112.1">
    <property type="nucleotide sequence ID" value="NZ_NIQC01000007.1"/>
</dbReference>
<dbReference type="Pfam" id="PF08478">
    <property type="entry name" value="POTRA_1"/>
    <property type="match status" value="1"/>
</dbReference>
<protein>
    <submittedName>
        <fullName evidence="8">Uncharacterized protein</fullName>
    </submittedName>
</protein>
<evidence type="ECO:0000313" key="9">
    <source>
        <dbReference type="Proteomes" id="UP000214588"/>
    </source>
</evidence>
<evidence type="ECO:0000256" key="4">
    <source>
        <dbReference type="ARBA" id="ARBA00022989"/>
    </source>
</evidence>
<dbReference type="PANTHER" id="PTHR37820">
    <property type="entry name" value="CELL DIVISION PROTEIN DIVIB"/>
    <property type="match status" value="1"/>
</dbReference>
<evidence type="ECO:0000259" key="7">
    <source>
        <dbReference type="Pfam" id="PF08478"/>
    </source>
</evidence>
<dbReference type="InterPro" id="IPR050487">
    <property type="entry name" value="FtsQ_DivIB"/>
</dbReference>
<sequence length="255" mass="29555">MDKLNKKRRKTIKKNNKRIKKTIWVVLLSCLGLLALVFTMTSSYFVIDDIYIIGTNYIREEKVKDLIKDHNMNYWFLKERDIKETLSLNHLIDDVITVEKSFPNDIYIEVDEKRPEALLIYEGEHYLVSSDSTILEEVSNLSQGLPFVTGTEGLFSEIKVGNSLESQLSSSVESIFKSIAKYELNNISEIKLTEDKFRLYLDNGFLVKLGTYSDIEQKFDTLKNVQHKLYNLSDNYYLDLRVPSNPVLVENGKDS</sequence>
<dbReference type="OrthoDB" id="1953902at2"/>
<organism evidence="8 9">
    <name type="scientific">Natranaerobius trueperi</name>
    <dbReference type="NCBI Taxonomy" id="759412"/>
    <lineage>
        <taxon>Bacteria</taxon>
        <taxon>Bacillati</taxon>
        <taxon>Bacillota</taxon>
        <taxon>Clostridia</taxon>
        <taxon>Natranaerobiales</taxon>
        <taxon>Natranaerobiaceae</taxon>
        <taxon>Natranaerobius</taxon>
    </lineage>
</organism>
<keyword evidence="4" id="KW-1133">Transmembrane helix</keyword>
<feature type="domain" description="Cell division protein FtsQ/DivIB C-terminal" evidence="6">
    <location>
        <begin position="122"/>
        <end position="241"/>
    </location>
</feature>
<keyword evidence="4" id="KW-0472">Membrane</keyword>
<dbReference type="InterPro" id="IPR013685">
    <property type="entry name" value="POTRA_FtsQ_type"/>
</dbReference>
<dbReference type="Pfam" id="PF03799">
    <property type="entry name" value="FtsQ_DivIB_C"/>
    <property type="match status" value="1"/>
</dbReference>
<dbReference type="Proteomes" id="UP000214588">
    <property type="component" value="Unassembled WGS sequence"/>
</dbReference>